<dbReference type="InterPro" id="IPR041679">
    <property type="entry name" value="DNA2/NAM7-like_C"/>
</dbReference>
<keyword evidence="3" id="KW-1185">Reference proteome</keyword>
<feature type="domain" description="DNA2/NAM7 helicase-like C-terminal" evidence="1">
    <location>
        <begin position="1"/>
        <end position="38"/>
    </location>
</feature>
<dbReference type="Pfam" id="PF13087">
    <property type="entry name" value="AAA_12"/>
    <property type="match status" value="1"/>
</dbReference>
<dbReference type="AlphaFoldDB" id="A0A392PAD1"/>
<accession>A0A392PAD1</accession>
<name>A0A392PAD1_9FABA</name>
<dbReference type="InterPro" id="IPR027417">
    <property type="entry name" value="P-loop_NTPase"/>
</dbReference>
<protein>
    <submittedName>
        <fullName evidence="2">DNA-binding protein SMUBP-2</fullName>
    </submittedName>
</protein>
<dbReference type="Gene3D" id="3.40.50.300">
    <property type="entry name" value="P-loop containing nucleotide triphosphate hydrolases"/>
    <property type="match status" value="1"/>
</dbReference>
<dbReference type="Proteomes" id="UP000265520">
    <property type="component" value="Unassembled WGS sequence"/>
</dbReference>
<organism evidence="2 3">
    <name type="scientific">Trifolium medium</name>
    <dbReference type="NCBI Taxonomy" id="97028"/>
    <lineage>
        <taxon>Eukaryota</taxon>
        <taxon>Viridiplantae</taxon>
        <taxon>Streptophyta</taxon>
        <taxon>Embryophyta</taxon>
        <taxon>Tracheophyta</taxon>
        <taxon>Spermatophyta</taxon>
        <taxon>Magnoliopsida</taxon>
        <taxon>eudicotyledons</taxon>
        <taxon>Gunneridae</taxon>
        <taxon>Pentapetalae</taxon>
        <taxon>rosids</taxon>
        <taxon>fabids</taxon>
        <taxon>Fabales</taxon>
        <taxon>Fabaceae</taxon>
        <taxon>Papilionoideae</taxon>
        <taxon>50 kb inversion clade</taxon>
        <taxon>NPAAA clade</taxon>
        <taxon>Hologalegina</taxon>
        <taxon>IRL clade</taxon>
        <taxon>Trifolieae</taxon>
        <taxon>Trifolium</taxon>
    </lineage>
</organism>
<reference evidence="2 3" key="1">
    <citation type="journal article" date="2018" name="Front. Plant Sci.">
        <title>Red Clover (Trifolium pratense) and Zigzag Clover (T. medium) - A Picture of Genomic Similarities and Differences.</title>
        <authorList>
            <person name="Dluhosova J."/>
            <person name="Istvanek J."/>
            <person name="Nedelnik J."/>
            <person name="Repkova J."/>
        </authorList>
    </citation>
    <scope>NUCLEOTIDE SEQUENCE [LARGE SCALE GENOMIC DNA]</scope>
    <source>
        <strain evidence="3">cv. 10/8</strain>
        <tissue evidence="2">Leaf</tissue>
    </source>
</reference>
<evidence type="ECO:0000313" key="2">
    <source>
        <dbReference type="EMBL" id="MCI08692.1"/>
    </source>
</evidence>
<evidence type="ECO:0000313" key="3">
    <source>
        <dbReference type="Proteomes" id="UP000265520"/>
    </source>
</evidence>
<dbReference type="EMBL" id="LXQA010069950">
    <property type="protein sequence ID" value="MCI08692.1"/>
    <property type="molecule type" value="Genomic_DNA"/>
</dbReference>
<keyword evidence="2" id="KW-0238">DNA-binding</keyword>
<comment type="caution">
    <text evidence="2">The sequence shown here is derived from an EMBL/GenBank/DDBJ whole genome shotgun (WGS) entry which is preliminary data.</text>
</comment>
<dbReference type="GO" id="GO:0003677">
    <property type="term" value="F:DNA binding"/>
    <property type="evidence" value="ECO:0007669"/>
    <property type="project" value="UniProtKB-KW"/>
</dbReference>
<evidence type="ECO:0000259" key="1">
    <source>
        <dbReference type="Pfam" id="PF13087"/>
    </source>
</evidence>
<sequence length="137" mass="15546">MSTVRSNGSGKVGFLSNRQRTNVAMTRARYCLWILGNASTLANSDSIWRKLILDAKRRDCYHNADEDKKLARVIDDVLFELELLGESESSFKKLSLCEKPDVDASSSRTMKPRGSSMRLMNQLRGVRSLREDMESLL</sequence>
<dbReference type="PANTHER" id="PTHR10887:SF522">
    <property type="entry name" value="P-LOOP CONTAINING NUCLEOSIDE TRIPHOSPHATE HYDROLASES SUPERFAMILY PROTEIN"/>
    <property type="match status" value="1"/>
</dbReference>
<dbReference type="InterPro" id="IPR045055">
    <property type="entry name" value="DNA2/NAM7-like"/>
</dbReference>
<proteinExistence type="predicted"/>
<dbReference type="PANTHER" id="PTHR10887">
    <property type="entry name" value="DNA2/NAM7 HELICASE FAMILY"/>
    <property type="match status" value="1"/>
</dbReference>